<dbReference type="PRINTS" id="PR00420">
    <property type="entry name" value="RNGMNOXGNASE"/>
</dbReference>
<evidence type="ECO:0000256" key="4">
    <source>
        <dbReference type="ARBA" id="ARBA00023002"/>
    </source>
</evidence>
<dbReference type="EMBL" id="KZ824513">
    <property type="protein sequence ID" value="RAK94899.1"/>
    <property type="molecule type" value="Genomic_DNA"/>
</dbReference>
<keyword evidence="5" id="KW-1133">Transmembrane helix</keyword>
<dbReference type="OrthoDB" id="2431938at2759"/>
<dbReference type="PANTHER" id="PTHR47356:SF2">
    <property type="entry name" value="FAD-BINDING DOMAIN-CONTAINING PROTEIN-RELATED"/>
    <property type="match status" value="1"/>
</dbReference>
<dbReference type="GO" id="GO:0004497">
    <property type="term" value="F:monooxygenase activity"/>
    <property type="evidence" value="ECO:0007669"/>
    <property type="project" value="UniProtKB-KW"/>
</dbReference>
<dbReference type="Pfam" id="PF01494">
    <property type="entry name" value="FAD_binding_3"/>
    <property type="match status" value="2"/>
</dbReference>
<evidence type="ECO:0000259" key="6">
    <source>
        <dbReference type="Pfam" id="PF01494"/>
    </source>
</evidence>
<dbReference type="InterPro" id="IPR036188">
    <property type="entry name" value="FAD/NAD-bd_sf"/>
</dbReference>
<reference evidence="7 8" key="1">
    <citation type="submission" date="2018-02" db="EMBL/GenBank/DDBJ databases">
        <title>The genomes of Aspergillus section Nigri reveals drivers in fungal speciation.</title>
        <authorList>
            <consortium name="DOE Joint Genome Institute"/>
            <person name="Vesth T.C."/>
            <person name="Nybo J."/>
            <person name="Theobald S."/>
            <person name="Brandl J."/>
            <person name="Frisvad J.C."/>
            <person name="Nielsen K.F."/>
            <person name="Lyhne E.K."/>
            <person name="Kogle M.E."/>
            <person name="Kuo A."/>
            <person name="Riley R."/>
            <person name="Clum A."/>
            <person name="Nolan M."/>
            <person name="Lipzen A."/>
            <person name="Salamov A."/>
            <person name="Henrissat B."/>
            <person name="Wiebenga A."/>
            <person name="De vries R.P."/>
            <person name="Grigoriev I.V."/>
            <person name="Mortensen U.H."/>
            <person name="Andersen M.R."/>
            <person name="Baker S.E."/>
        </authorList>
    </citation>
    <scope>NUCLEOTIDE SEQUENCE [LARGE SCALE GENOMIC DNA]</scope>
    <source>
        <strain evidence="7 8">CBS 121593</strain>
    </source>
</reference>
<dbReference type="RefSeq" id="XP_025569227.1">
    <property type="nucleotide sequence ID" value="XM_025723596.1"/>
</dbReference>
<keyword evidence="5" id="KW-0472">Membrane</keyword>
<keyword evidence="3" id="KW-0274">FAD</keyword>
<dbReference type="STRING" id="1448316.A0A395GHL4"/>
<name>A0A395GHL4_9EURO</name>
<dbReference type="GO" id="GO:0071949">
    <property type="term" value="F:FAD binding"/>
    <property type="evidence" value="ECO:0007669"/>
    <property type="project" value="InterPro"/>
</dbReference>
<dbReference type="InterPro" id="IPR050562">
    <property type="entry name" value="FAD_mOase_fung"/>
</dbReference>
<evidence type="ECO:0000313" key="7">
    <source>
        <dbReference type="EMBL" id="RAK94899.1"/>
    </source>
</evidence>
<dbReference type="Gene3D" id="3.50.50.60">
    <property type="entry name" value="FAD/NAD(P)-binding domain"/>
    <property type="match status" value="1"/>
</dbReference>
<evidence type="ECO:0000256" key="5">
    <source>
        <dbReference type="SAM" id="Phobius"/>
    </source>
</evidence>
<accession>A0A395GHL4</accession>
<dbReference type="InterPro" id="IPR002938">
    <property type="entry name" value="FAD-bd"/>
</dbReference>
<evidence type="ECO:0000256" key="1">
    <source>
        <dbReference type="ARBA" id="ARBA00007992"/>
    </source>
</evidence>
<keyword evidence="5" id="KW-0812">Transmembrane</keyword>
<feature type="transmembrane region" description="Helical" evidence="5">
    <location>
        <begin position="6"/>
        <end position="28"/>
    </location>
</feature>
<comment type="similarity">
    <text evidence="1">Belongs to the paxM FAD-dependent monooxygenase family.</text>
</comment>
<dbReference type="VEuPathDB" id="FungiDB:BO80DRAFT_489164"/>
<dbReference type="Proteomes" id="UP000249402">
    <property type="component" value="Unassembled WGS sequence"/>
</dbReference>
<dbReference type="AlphaFoldDB" id="A0A395GHL4"/>
<proteinExistence type="inferred from homology"/>
<organism evidence="7 8">
    <name type="scientific">Aspergillus ibericus CBS 121593</name>
    <dbReference type="NCBI Taxonomy" id="1448316"/>
    <lineage>
        <taxon>Eukaryota</taxon>
        <taxon>Fungi</taxon>
        <taxon>Dikarya</taxon>
        <taxon>Ascomycota</taxon>
        <taxon>Pezizomycotina</taxon>
        <taxon>Eurotiomycetes</taxon>
        <taxon>Eurotiomycetidae</taxon>
        <taxon>Eurotiales</taxon>
        <taxon>Aspergillaceae</taxon>
        <taxon>Aspergillus</taxon>
        <taxon>Aspergillus subgen. Circumdati</taxon>
    </lineage>
</organism>
<keyword evidence="4" id="KW-0560">Oxidoreductase</keyword>
<evidence type="ECO:0000256" key="2">
    <source>
        <dbReference type="ARBA" id="ARBA00022630"/>
    </source>
</evidence>
<keyword evidence="7" id="KW-0503">Monooxygenase</keyword>
<gene>
    <name evidence="7" type="ORF">BO80DRAFT_489164</name>
</gene>
<evidence type="ECO:0000313" key="8">
    <source>
        <dbReference type="Proteomes" id="UP000249402"/>
    </source>
</evidence>
<dbReference type="SUPFAM" id="SSF51905">
    <property type="entry name" value="FAD/NAD(P)-binding domain"/>
    <property type="match status" value="1"/>
</dbReference>
<keyword evidence="2" id="KW-0285">Flavoprotein</keyword>
<dbReference type="PANTHER" id="PTHR47356">
    <property type="entry name" value="FAD-DEPENDENT MONOOXYGENASE ASQG-RELATED"/>
    <property type="match status" value="1"/>
</dbReference>
<evidence type="ECO:0000256" key="3">
    <source>
        <dbReference type="ARBA" id="ARBA00022827"/>
    </source>
</evidence>
<keyword evidence="8" id="KW-1185">Reference proteome</keyword>
<protein>
    <submittedName>
        <fullName evidence="7">Flavo protein monooxygenase</fullName>
    </submittedName>
</protein>
<feature type="domain" description="FAD-binding" evidence="6">
    <location>
        <begin position="8"/>
        <end position="172"/>
    </location>
</feature>
<dbReference type="GeneID" id="37228461"/>
<feature type="domain" description="FAD-binding" evidence="6">
    <location>
        <begin position="279"/>
        <end position="336"/>
    </location>
</feature>
<sequence>MAGQRVFRVIVVGGGPVGLAAAYALYLAGIDFLVLERRSAIVEDQGASLIVHPHTLWVLHQFGVLGELLTRGVELHHHLSFTAKGYVFKEGTQYAQMRKNHGSGPVAFHRAELIEILYNGLPPAAREKILTDKKLVDIEMHQDGVTVTCADGSTFEGSIVIGADGVHSATRQLKRTLALQTDPARSWDPEQPYTATYQLLYGSFPSPSPSGLGYDIQSQDKAIMYFSGPERGWFFLYKRLPSPTQARATYTDRDVETVGREFFDFPLTGTVKVKDAWPRMFGAGLTNLEEGIVKHWSLERVVLVGDACHKLTTHLGLGFNNEVQDVVVLCNGLRQCVAAAAAGNPSAGALAATFEKYQAVRMSRECSLRGDVWKSGLETRMHTWHNIWYYILSRYLVLPSWIETVVMRYVMGPEFRKGQVLDYVCAEEPMKGGMAWLYPMQA</sequence>